<evidence type="ECO:0000313" key="2">
    <source>
        <dbReference type="EMBL" id="KFV97010.1"/>
    </source>
</evidence>
<keyword evidence="1" id="KW-0812">Transmembrane</keyword>
<evidence type="ECO:0000256" key="1">
    <source>
        <dbReference type="SAM" id="Phobius"/>
    </source>
</evidence>
<proteinExistence type="predicted"/>
<sequence length="97" mass="11419">FTHIQADKLQSDPPHLYLLHQISQTGQLPFQKFSLSINTALFLVFLNYFISKKCRLMVLISCKHNPLKRKRKGKILKKFLPTFYFSSRSSCFLQKII</sequence>
<feature type="transmembrane region" description="Helical" evidence="1">
    <location>
        <begin position="33"/>
        <end position="50"/>
    </location>
</feature>
<name>A0A093KGR8_FULGA</name>
<keyword evidence="1" id="KW-0472">Membrane</keyword>
<keyword evidence="3" id="KW-1185">Reference proteome</keyword>
<dbReference type="Proteomes" id="UP000053806">
    <property type="component" value="Unassembled WGS sequence"/>
</dbReference>
<dbReference type="EMBL" id="KK585951">
    <property type="protein sequence ID" value="KFV97010.1"/>
    <property type="molecule type" value="Genomic_DNA"/>
</dbReference>
<feature type="non-terminal residue" evidence="2">
    <location>
        <position position="1"/>
    </location>
</feature>
<feature type="non-terminal residue" evidence="2">
    <location>
        <position position="97"/>
    </location>
</feature>
<evidence type="ECO:0000313" key="3">
    <source>
        <dbReference type="Proteomes" id="UP000053806"/>
    </source>
</evidence>
<protein>
    <submittedName>
        <fullName evidence="2">Uncharacterized protein</fullName>
    </submittedName>
</protein>
<keyword evidence="1" id="KW-1133">Transmembrane helix</keyword>
<reference evidence="2 3" key="1">
    <citation type="submission" date="2014-04" db="EMBL/GenBank/DDBJ databases">
        <title>Genome evolution of avian class.</title>
        <authorList>
            <person name="Zhang G."/>
            <person name="Li C."/>
        </authorList>
    </citation>
    <scope>NUCLEOTIDE SEQUENCE [LARGE SCALE GENOMIC DNA]</scope>
    <source>
        <strain evidence="2">BGI_N327</strain>
    </source>
</reference>
<organism evidence="2 3">
    <name type="scientific">Fulmarus glacialis</name>
    <name type="common">Northern fulmar</name>
    <dbReference type="NCBI Taxonomy" id="30455"/>
    <lineage>
        <taxon>Eukaryota</taxon>
        <taxon>Metazoa</taxon>
        <taxon>Chordata</taxon>
        <taxon>Craniata</taxon>
        <taxon>Vertebrata</taxon>
        <taxon>Euteleostomi</taxon>
        <taxon>Archelosauria</taxon>
        <taxon>Archosauria</taxon>
        <taxon>Dinosauria</taxon>
        <taxon>Saurischia</taxon>
        <taxon>Theropoda</taxon>
        <taxon>Coelurosauria</taxon>
        <taxon>Aves</taxon>
        <taxon>Neognathae</taxon>
        <taxon>Neoaves</taxon>
        <taxon>Aequornithes</taxon>
        <taxon>Procellariiformes</taxon>
        <taxon>Procellariidae</taxon>
        <taxon>Fulmarus</taxon>
    </lineage>
</organism>
<gene>
    <name evidence="2" type="ORF">N327_10467</name>
</gene>
<accession>A0A093KGR8</accession>
<dbReference type="AlphaFoldDB" id="A0A093KGR8"/>